<dbReference type="PANTHER" id="PTHR12156">
    <property type="entry name" value="PLECKSTRIN HOMOLOGY-LIKE DOMAIN, FAMILY B, MEMBER 3"/>
    <property type="match status" value="1"/>
</dbReference>
<protein>
    <recommendedName>
        <fullName evidence="1">FHA domain-containing protein</fullName>
    </recommendedName>
</protein>
<reference evidence="2" key="2">
    <citation type="submission" date="2025-09" db="UniProtKB">
        <authorList>
            <consortium name="Ensembl"/>
        </authorList>
    </citation>
    <scope>IDENTIFICATION</scope>
</reference>
<keyword evidence="3" id="KW-1185">Reference proteome</keyword>
<dbReference type="SUPFAM" id="SSF49879">
    <property type="entry name" value="SMAD/FHA domain"/>
    <property type="match status" value="1"/>
</dbReference>
<dbReference type="CDD" id="cd22713">
    <property type="entry name" value="FHA_PHLB1"/>
    <property type="match status" value="1"/>
</dbReference>
<dbReference type="GO" id="GO:0045180">
    <property type="term" value="C:basal cortex"/>
    <property type="evidence" value="ECO:0007669"/>
    <property type="project" value="TreeGrafter"/>
</dbReference>
<dbReference type="Gene3D" id="2.60.200.20">
    <property type="match status" value="1"/>
</dbReference>
<sequence>MIRCIALICSQSTPLDLIETGKTLKVQAERPHLVSLGSGRLSTAITLLPLPEGKTTLGHGNTDINIQGPGVTAQHCYIENVGGAITLYPCGNQCSMDGLAVTKPVRLTQGCMLCFGQSSFFRFNHPEEALRMKSLMPGGSPGFTSTYKNHSDTPRRPRPGHGTLVRSIEKDLQDIMNSLNMDEGQTSSSQQCKKARHPIPQSAMLNGSGHSLVSHPTSPGILSSSAGGVYMETVFW</sequence>
<evidence type="ECO:0000313" key="3">
    <source>
        <dbReference type="Proteomes" id="UP000472262"/>
    </source>
</evidence>
<accession>A0A672LXC1</accession>
<dbReference type="InterPro" id="IPR052212">
    <property type="entry name" value="PH-like_domain"/>
</dbReference>
<reference evidence="2" key="1">
    <citation type="submission" date="2025-08" db="UniProtKB">
        <authorList>
            <consortium name="Ensembl"/>
        </authorList>
    </citation>
    <scope>IDENTIFICATION</scope>
</reference>
<dbReference type="Ensembl" id="ENSSGRT00000029523.1">
    <property type="protein sequence ID" value="ENSSGRP00000027436.1"/>
    <property type="gene ID" value="ENSSGRG00000015744.1"/>
</dbReference>
<dbReference type="InParanoid" id="A0A672LXC1"/>
<dbReference type="Pfam" id="PF00498">
    <property type="entry name" value="FHA"/>
    <property type="match status" value="1"/>
</dbReference>
<dbReference type="AlphaFoldDB" id="A0A672LXC1"/>
<evidence type="ECO:0000259" key="1">
    <source>
        <dbReference type="Pfam" id="PF00498"/>
    </source>
</evidence>
<dbReference type="OMA" id="MIPAGRQ"/>
<evidence type="ECO:0000313" key="2">
    <source>
        <dbReference type="Ensembl" id="ENSSGRP00000027436.1"/>
    </source>
</evidence>
<name>A0A672LXC1_SINGR</name>
<proteinExistence type="predicted"/>
<organism evidence="2 3">
    <name type="scientific">Sinocyclocheilus grahami</name>
    <name type="common">Dianchi golden-line fish</name>
    <name type="synonym">Barbus grahami</name>
    <dbReference type="NCBI Taxonomy" id="75366"/>
    <lineage>
        <taxon>Eukaryota</taxon>
        <taxon>Metazoa</taxon>
        <taxon>Chordata</taxon>
        <taxon>Craniata</taxon>
        <taxon>Vertebrata</taxon>
        <taxon>Euteleostomi</taxon>
        <taxon>Actinopterygii</taxon>
        <taxon>Neopterygii</taxon>
        <taxon>Teleostei</taxon>
        <taxon>Ostariophysi</taxon>
        <taxon>Cypriniformes</taxon>
        <taxon>Cyprinidae</taxon>
        <taxon>Cyprininae</taxon>
        <taxon>Sinocyclocheilus</taxon>
    </lineage>
</organism>
<dbReference type="PANTHER" id="PTHR12156:SF23">
    <property type="entry name" value="PLECKSTRIN HOMOLOGY-LIKE DOMAIN FAMILY B MEMBER 1"/>
    <property type="match status" value="1"/>
</dbReference>
<dbReference type="InterPro" id="IPR000253">
    <property type="entry name" value="FHA_dom"/>
</dbReference>
<dbReference type="InterPro" id="IPR008984">
    <property type="entry name" value="SMAD_FHA_dom_sf"/>
</dbReference>
<feature type="domain" description="FHA" evidence="1">
    <location>
        <begin position="58"/>
        <end position="116"/>
    </location>
</feature>
<dbReference type="FunFam" id="2.60.200.20:FF:000004">
    <property type="entry name" value="pleckstrin homology-like domain family B member 1 isoform X1"/>
    <property type="match status" value="1"/>
</dbReference>
<dbReference type="GO" id="GO:0070507">
    <property type="term" value="P:regulation of microtubule cytoskeleton organization"/>
    <property type="evidence" value="ECO:0007669"/>
    <property type="project" value="TreeGrafter"/>
</dbReference>
<dbReference type="Proteomes" id="UP000472262">
    <property type="component" value="Unassembled WGS sequence"/>
</dbReference>